<dbReference type="InterPro" id="IPR035979">
    <property type="entry name" value="RBD_domain_sf"/>
</dbReference>
<protein>
    <recommendedName>
        <fullName evidence="4">RRM domain-containing protein</fullName>
    </recommendedName>
</protein>
<feature type="compositionally biased region" description="Polar residues" evidence="1">
    <location>
        <begin position="57"/>
        <end position="68"/>
    </location>
</feature>
<dbReference type="GO" id="GO:0005634">
    <property type="term" value="C:nucleus"/>
    <property type="evidence" value="ECO:0007669"/>
    <property type="project" value="UniProtKB-SubCell"/>
</dbReference>
<proteinExistence type="predicted"/>
<dbReference type="VEuPathDB" id="FungiDB:SAPIO_CDS5231"/>
<dbReference type="OMA" id="WNTDDDI"/>
<dbReference type="GO" id="GO:0006397">
    <property type="term" value="P:mRNA processing"/>
    <property type="evidence" value="ECO:0007669"/>
    <property type="project" value="UniProtKB-KW"/>
</dbReference>
<feature type="compositionally biased region" description="Basic and acidic residues" evidence="1">
    <location>
        <begin position="184"/>
        <end position="199"/>
    </location>
</feature>
<dbReference type="SUPFAM" id="SSF54928">
    <property type="entry name" value="RNA-binding domain, RBD"/>
    <property type="match status" value="1"/>
</dbReference>
<dbReference type="InterPro" id="IPR012677">
    <property type="entry name" value="Nucleotide-bd_a/b_plait_sf"/>
</dbReference>
<dbReference type="Gene3D" id="3.30.70.330">
    <property type="match status" value="1"/>
</dbReference>
<feature type="compositionally biased region" description="Gly residues" evidence="1">
    <location>
        <begin position="211"/>
        <end position="230"/>
    </location>
</feature>
<name>A0A084G652_PSEDA</name>
<reference evidence="2 3" key="1">
    <citation type="journal article" date="2014" name="Genome Announc.">
        <title>Draft genome sequence of the pathogenic fungus Scedosporium apiospermum.</title>
        <authorList>
            <person name="Vandeputte P."/>
            <person name="Ghamrawi S."/>
            <person name="Rechenmann M."/>
            <person name="Iltis A."/>
            <person name="Giraud S."/>
            <person name="Fleury M."/>
            <person name="Thornton C."/>
            <person name="Delhaes L."/>
            <person name="Meyer W."/>
            <person name="Papon N."/>
            <person name="Bouchara J.P."/>
        </authorList>
    </citation>
    <scope>NUCLEOTIDE SEQUENCE [LARGE SCALE GENOMIC DNA]</scope>
    <source>
        <strain evidence="2 3">IHEM 14462</strain>
    </source>
</reference>
<dbReference type="HOGENOM" id="CLU_033916_1_0_1"/>
<gene>
    <name evidence="2" type="ORF">SAPIO_CDS5231</name>
</gene>
<accession>A0A084G652</accession>
<dbReference type="PANTHER" id="PTHR23204">
    <property type="entry name" value="CLEAVAGE AND POLYADENYLATION SPECIFIC FACTOR"/>
    <property type="match status" value="1"/>
</dbReference>
<evidence type="ECO:0000313" key="2">
    <source>
        <dbReference type="EMBL" id="KEZ42814.1"/>
    </source>
</evidence>
<feature type="compositionally biased region" description="Polar residues" evidence="1">
    <location>
        <begin position="200"/>
        <end position="210"/>
    </location>
</feature>
<dbReference type="InterPro" id="IPR034772">
    <property type="entry name" value="CPSF6/7"/>
</dbReference>
<keyword evidence="3" id="KW-1185">Reference proteome</keyword>
<feature type="compositionally biased region" description="Acidic residues" evidence="1">
    <location>
        <begin position="1"/>
        <end position="10"/>
    </location>
</feature>
<dbReference type="EMBL" id="JOWA01000098">
    <property type="protein sequence ID" value="KEZ42814.1"/>
    <property type="molecule type" value="Genomic_DNA"/>
</dbReference>
<dbReference type="CDD" id="cd12372">
    <property type="entry name" value="RRM_CFIm68_CFIm59"/>
    <property type="match status" value="1"/>
</dbReference>
<dbReference type="KEGG" id="sapo:SAPIO_CDS5231"/>
<evidence type="ECO:0000313" key="3">
    <source>
        <dbReference type="Proteomes" id="UP000028545"/>
    </source>
</evidence>
<dbReference type="GeneID" id="27724303"/>
<feature type="region of interest" description="Disordered" evidence="1">
    <location>
        <begin position="1"/>
        <end position="87"/>
    </location>
</feature>
<dbReference type="AlphaFoldDB" id="A0A084G652"/>
<feature type="compositionally biased region" description="Basic and acidic residues" evidence="1">
    <location>
        <begin position="75"/>
        <end position="84"/>
    </location>
</feature>
<organism evidence="2 3">
    <name type="scientific">Pseudallescheria apiosperma</name>
    <name type="common">Scedosporium apiospermum</name>
    <dbReference type="NCBI Taxonomy" id="563466"/>
    <lineage>
        <taxon>Eukaryota</taxon>
        <taxon>Fungi</taxon>
        <taxon>Dikarya</taxon>
        <taxon>Ascomycota</taxon>
        <taxon>Pezizomycotina</taxon>
        <taxon>Sordariomycetes</taxon>
        <taxon>Hypocreomycetidae</taxon>
        <taxon>Microascales</taxon>
        <taxon>Microascaceae</taxon>
        <taxon>Scedosporium</taxon>
    </lineage>
</organism>
<feature type="region of interest" description="Disordered" evidence="1">
    <location>
        <begin position="181"/>
        <end position="238"/>
    </location>
</feature>
<dbReference type="Proteomes" id="UP000028545">
    <property type="component" value="Unassembled WGS sequence"/>
</dbReference>
<evidence type="ECO:0000256" key="1">
    <source>
        <dbReference type="SAM" id="MobiDB-lite"/>
    </source>
</evidence>
<dbReference type="OrthoDB" id="10065185at2759"/>
<evidence type="ECO:0008006" key="4">
    <source>
        <dbReference type="Google" id="ProtNLM"/>
    </source>
</evidence>
<feature type="compositionally biased region" description="Basic and acidic residues" evidence="1">
    <location>
        <begin position="36"/>
        <end position="56"/>
    </location>
</feature>
<dbReference type="RefSeq" id="XP_016642613.1">
    <property type="nucleotide sequence ID" value="XM_016787598.1"/>
</dbReference>
<dbReference type="GO" id="GO:0003676">
    <property type="term" value="F:nucleic acid binding"/>
    <property type="evidence" value="ECO:0007669"/>
    <property type="project" value="InterPro"/>
</dbReference>
<comment type="caution">
    <text evidence="2">The sequence shown here is derived from an EMBL/GenBank/DDBJ whole genome shotgun (WGS) entry which is preliminary data.</text>
</comment>
<sequence>MAEEEFEIDIYGDAPNDQNNEQQSSHQDDAQSYNDGHAHGEDSHADEHERYDDSNAGRDSSQTRNAPQQGVKRKSGSENDDRPVDPGATAALMLSDLNWWTTDDGIRAYAREAGCEDELKDVTFSEHKVNGKSKGQAYVEFATQQAATAVKRFIDSLSSDSNQAPFKKLVVSYSMAGVNPFRTLPKDAPARSGKDDRNRSSSGSYNDGGQSNMGGGNYRGNYRGRGGYGHRGNMHNNQSGFNRNFSGGSNMGGGGGYNNQMFGNPMGGGGGFGFNRGGMMNMGMPRGGGGGMRGGRGGMGNGMMGMGPMGGMPNPMGGMGMMGGGMQGFGGGMQTPFGPGFFPQMGSGNQEWGNPHGAKRPRPE</sequence>
<feature type="compositionally biased region" description="Polar residues" evidence="1">
    <location>
        <begin position="16"/>
        <end position="34"/>
    </location>
</feature>
<feature type="region of interest" description="Disordered" evidence="1">
    <location>
        <begin position="344"/>
        <end position="364"/>
    </location>
</feature>